<accession>A0A0F9LE45</accession>
<dbReference type="AlphaFoldDB" id="A0A0F9LE45"/>
<reference evidence="1" key="1">
    <citation type="journal article" date="2015" name="Nature">
        <title>Complex archaea that bridge the gap between prokaryotes and eukaryotes.</title>
        <authorList>
            <person name="Spang A."/>
            <person name="Saw J.H."/>
            <person name="Jorgensen S.L."/>
            <person name="Zaremba-Niedzwiedzka K."/>
            <person name="Martijn J."/>
            <person name="Lind A.E."/>
            <person name="van Eijk R."/>
            <person name="Schleper C."/>
            <person name="Guy L."/>
            <person name="Ettema T.J."/>
        </authorList>
    </citation>
    <scope>NUCLEOTIDE SEQUENCE</scope>
</reference>
<gene>
    <name evidence="1" type="ORF">LCGC14_1210220</name>
</gene>
<dbReference type="EMBL" id="LAZR01006290">
    <property type="protein sequence ID" value="KKM93249.1"/>
    <property type="molecule type" value="Genomic_DNA"/>
</dbReference>
<proteinExistence type="predicted"/>
<evidence type="ECO:0000313" key="1">
    <source>
        <dbReference type="EMBL" id="KKM93249.1"/>
    </source>
</evidence>
<sequence length="89" mass="9821">MLEVRYITATGEVTGWCGDKNQFGNLDRERVAEAIIVFDIPVPPLSLDACLVQGSKLIDNPSYIEPPPPRDLLVEVDELKARLDSLGVK</sequence>
<organism evidence="1">
    <name type="scientific">marine sediment metagenome</name>
    <dbReference type="NCBI Taxonomy" id="412755"/>
    <lineage>
        <taxon>unclassified sequences</taxon>
        <taxon>metagenomes</taxon>
        <taxon>ecological metagenomes</taxon>
    </lineage>
</organism>
<name>A0A0F9LE45_9ZZZZ</name>
<protein>
    <submittedName>
        <fullName evidence="1">Uncharacterized protein</fullName>
    </submittedName>
</protein>
<comment type="caution">
    <text evidence="1">The sequence shown here is derived from an EMBL/GenBank/DDBJ whole genome shotgun (WGS) entry which is preliminary data.</text>
</comment>